<dbReference type="PANTHER" id="PTHR10520:SF12">
    <property type="entry name" value="TRIFUNCTIONAL PURINE BIOSYNTHETIC PROTEIN ADENOSINE-3"/>
    <property type="match status" value="1"/>
</dbReference>
<evidence type="ECO:0000256" key="3">
    <source>
        <dbReference type="ARBA" id="ARBA00013047"/>
    </source>
</evidence>
<evidence type="ECO:0000256" key="8">
    <source>
        <dbReference type="ARBA" id="ARBA00031908"/>
    </source>
</evidence>
<comment type="similarity">
    <text evidence="2">Belongs to the AIR synthase family.</text>
</comment>
<proteinExistence type="inferred from homology"/>
<keyword evidence="6" id="KW-0547">Nucleotide-binding</keyword>
<dbReference type="InterPro" id="IPR010918">
    <property type="entry name" value="PurM-like_C_dom"/>
</dbReference>
<dbReference type="CDD" id="cd02196">
    <property type="entry name" value="PurM"/>
    <property type="match status" value="1"/>
</dbReference>
<dbReference type="Pfam" id="PF00586">
    <property type="entry name" value="AIRS"/>
    <property type="match status" value="1"/>
</dbReference>
<sequence>MTDNMTYSKSGVDYKVMDVLKRLAQKAGKNTAINLTTHNLKEIDASRGESAYVIESDDCYFAFVQEGLGTKNLIADQMSIITGKSYYDLIAQDTVAMIVNDLITVGAKPVTVLAYWAPGSSEWFNNKKRMEDLVSGWKSACDLSGVSWGGGETPTLSGIIEKNTIDLAGSAFGIIKPKSRLVLGNKLQAGDVIVAFESSGIHSNGISLARKIAEKLSDGYTTKLSSGQTYGEALLIPTTIYAKLVNDLLDNEVDIHYMANITGHGWRKIMRATQPFTYRITSLPPTPEIFTFIAEKGPVTTEEMYANFNMGAGFVIFVPQSLVAKVQKISSNRNIKTYEIGRVESGEKQVIIEPNKITYKAESLQLKAS</sequence>
<evidence type="ECO:0000259" key="12">
    <source>
        <dbReference type="Pfam" id="PF00586"/>
    </source>
</evidence>
<dbReference type="InterPro" id="IPR016188">
    <property type="entry name" value="PurM-like_N"/>
</dbReference>
<feature type="domain" description="PurM-like N-terminal" evidence="12">
    <location>
        <begin position="49"/>
        <end position="175"/>
    </location>
</feature>
<evidence type="ECO:0000256" key="5">
    <source>
        <dbReference type="ARBA" id="ARBA00022598"/>
    </source>
</evidence>
<accession>A0A1F7JHN0</accession>
<comment type="caution">
    <text evidence="14">The sequence shown here is derived from an EMBL/GenBank/DDBJ whole genome shotgun (WGS) entry which is preliminary data.</text>
</comment>
<keyword evidence="5 14" id="KW-0436">Ligase</keyword>
<dbReference type="GO" id="GO:0005829">
    <property type="term" value="C:cytosol"/>
    <property type="evidence" value="ECO:0007669"/>
    <property type="project" value="TreeGrafter"/>
</dbReference>
<evidence type="ECO:0000256" key="7">
    <source>
        <dbReference type="ARBA" id="ARBA00022840"/>
    </source>
</evidence>
<evidence type="ECO:0000256" key="9">
    <source>
        <dbReference type="ARBA" id="ARBA00032931"/>
    </source>
</evidence>
<evidence type="ECO:0000256" key="6">
    <source>
        <dbReference type="ARBA" id="ARBA00022741"/>
    </source>
</evidence>
<dbReference type="GO" id="GO:0004641">
    <property type="term" value="F:phosphoribosylformylglycinamidine cyclo-ligase activity"/>
    <property type="evidence" value="ECO:0007669"/>
    <property type="project" value="UniProtKB-EC"/>
</dbReference>
<dbReference type="SUPFAM" id="SSF55326">
    <property type="entry name" value="PurM N-terminal domain-like"/>
    <property type="match status" value="1"/>
</dbReference>
<protein>
    <recommendedName>
        <fullName evidence="4">Phosphoribosylformylglycinamidine cyclo-ligase</fullName>
        <ecNumber evidence="3">6.3.3.1</ecNumber>
    </recommendedName>
    <alternativeName>
        <fullName evidence="9">AIR synthase</fullName>
    </alternativeName>
    <alternativeName>
        <fullName evidence="10">AIRS</fullName>
    </alternativeName>
    <alternativeName>
        <fullName evidence="8">Phosphoribosyl-aminoimidazole synthetase</fullName>
    </alternativeName>
</protein>
<evidence type="ECO:0000256" key="1">
    <source>
        <dbReference type="ARBA" id="ARBA00004686"/>
    </source>
</evidence>
<dbReference type="EMBL" id="MGAV01000011">
    <property type="protein sequence ID" value="OGK55109.1"/>
    <property type="molecule type" value="Genomic_DNA"/>
</dbReference>
<dbReference type="UniPathway" id="UPA00074">
    <property type="reaction ID" value="UER00129"/>
</dbReference>
<evidence type="ECO:0000313" key="14">
    <source>
        <dbReference type="EMBL" id="OGK55109.1"/>
    </source>
</evidence>
<keyword evidence="7" id="KW-0067">ATP-binding</keyword>
<organism evidence="14 15">
    <name type="scientific">Candidatus Roizmanbacteria bacterium RIFCSPLOWO2_02_FULL_36_11</name>
    <dbReference type="NCBI Taxonomy" id="1802071"/>
    <lineage>
        <taxon>Bacteria</taxon>
        <taxon>Candidatus Roizmaniibacteriota</taxon>
    </lineage>
</organism>
<evidence type="ECO:0000259" key="13">
    <source>
        <dbReference type="Pfam" id="PF02769"/>
    </source>
</evidence>
<dbReference type="InterPro" id="IPR036676">
    <property type="entry name" value="PurM-like_C_sf"/>
</dbReference>
<evidence type="ECO:0000256" key="10">
    <source>
        <dbReference type="ARBA" id="ARBA00033093"/>
    </source>
</evidence>
<evidence type="ECO:0000256" key="4">
    <source>
        <dbReference type="ARBA" id="ARBA00020367"/>
    </source>
</evidence>
<dbReference type="Gene3D" id="3.30.1330.10">
    <property type="entry name" value="PurM-like, N-terminal domain"/>
    <property type="match status" value="1"/>
</dbReference>
<evidence type="ECO:0000256" key="2">
    <source>
        <dbReference type="ARBA" id="ARBA00010280"/>
    </source>
</evidence>
<dbReference type="AlphaFoldDB" id="A0A1F7JHN0"/>
<dbReference type="Pfam" id="PF02769">
    <property type="entry name" value="AIRS_C"/>
    <property type="match status" value="1"/>
</dbReference>
<comment type="pathway">
    <text evidence="1">Purine metabolism; IMP biosynthesis via de novo pathway; 5-amino-1-(5-phospho-D-ribosyl)imidazole from N(2)-formyl-N(1)-(5-phospho-D-ribosyl)glycinamide: step 2/2.</text>
</comment>
<name>A0A1F7JHN0_9BACT</name>
<dbReference type="GO" id="GO:0006189">
    <property type="term" value="P:'de novo' IMP biosynthetic process"/>
    <property type="evidence" value="ECO:0007669"/>
    <property type="project" value="UniProtKB-UniPathway"/>
</dbReference>
<feature type="domain" description="PurM-like C-terminal" evidence="13">
    <location>
        <begin position="188"/>
        <end position="350"/>
    </location>
</feature>
<comment type="catalytic activity">
    <reaction evidence="11">
        <text>2-formamido-N(1)-(5-O-phospho-beta-D-ribosyl)acetamidine + ATP = 5-amino-1-(5-phospho-beta-D-ribosyl)imidazole + ADP + phosphate + H(+)</text>
        <dbReference type="Rhea" id="RHEA:23032"/>
        <dbReference type="ChEBI" id="CHEBI:15378"/>
        <dbReference type="ChEBI" id="CHEBI:30616"/>
        <dbReference type="ChEBI" id="CHEBI:43474"/>
        <dbReference type="ChEBI" id="CHEBI:137981"/>
        <dbReference type="ChEBI" id="CHEBI:147287"/>
        <dbReference type="ChEBI" id="CHEBI:456216"/>
        <dbReference type="EC" id="6.3.3.1"/>
    </reaction>
</comment>
<dbReference type="InterPro" id="IPR036921">
    <property type="entry name" value="PurM-like_N_sf"/>
</dbReference>
<dbReference type="Proteomes" id="UP000177418">
    <property type="component" value="Unassembled WGS sequence"/>
</dbReference>
<dbReference type="GO" id="GO:0046084">
    <property type="term" value="P:adenine biosynthetic process"/>
    <property type="evidence" value="ECO:0007669"/>
    <property type="project" value="TreeGrafter"/>
</dbReference>
<dbReference type="GO" id="GO:0004637">
    <property type="term" value="F:phosphoribosylamine-glycine ligase activity"/>
    <property type="evidence" value="ECO:0007669"/>
    <property type="project" value="TreeGrafter"/>
</dbReference>
<dbReference type="EC" id="6.3.3.1" evidence="3"/>
<reference evidence="14 15" key="1">
    <citation type="journal article" date="2016" name="Nat. Commun.">
        <title>Thousands of microbial genomes shed light on interconnected biogeochemical processes in an aquifer system.</title>
        <authorList>
            <person name="Anantharaman K."/>
            <person name="Brown C.T."/>
            <person name="Hug L.A."/>
            <person name="Sharon I."/>
            <person name="Castelle C.J."/>
            <person name="Probst A.J."/>
            <person name="Thomas B.C."/>
            <person name="Singh A."/>
            <person name="Wilkins M.J."/>
            <person name="Karaoz U."/>
            <person name="Brodie E.L."/>
            <person name="Williams K.H."/>
            <person name="Hubbard S.S."/>
            <person name="Banfield J.F."/>
        </authorList>
    </citation>
    <scope>NUCLEOTIDE SEQUENCE [LARGE SCALE GENOMIC DNA]</scope>
</reference>
<evidence type="ECO:0000313" key="15">
    <source>
        <dbReference type="Proteomes" id="UP000177418"/>
    </source>
</evidence>
<dbReference type="SUPFAM" id="SSF56042">
    <property type="entry name" value="PurM C-terminal domain-like"/>
    <property type="match status" value="1"/>
</dbReference>
<dbReference type="InterPro" id="IPR004733">
    <property type="entry name" value="PurM_cligase"/>
</dbReference>
<dbReference type="Gene3D" id="3.90.650.10">
    <property type="entry name" value="PurM-like C-terminal domain"/>
    <property type="match status" value="1"/>
</dbReference>
<dbReference type="PANTHER" id="PTHR10520">
    <property type="entry name" value="TRIFUNCTIONAL PURINE BIOSYNTHETIC PROTEIN ADENOSINE-3-RELATED"/>
    <property type="match status" value="1"/>
</dbReference>
<gene>
    <name evidence="14" type="ORF">A3H78_03950</name>
</gene>
<dbReference type="GO" id="GO:0005524">
    <property type="term" value="F:ATP binding"/>
    <property type="evidence" value="ECO:0007669"/>
    <property type="project" value="UniProtKB-KW"/>
</dbReference>
<evidence type="ECO:0000256" key="11">
    <source>
        <dbReference type="ARBA" id="ARBA00049057"/>
    </source>
</evidence>